<sequence length="50" mass="5210">MIANATSLLASAKRIGITLDLYSHVMSGMQANTAEHVDAAIKAAKKPAVE</sequence>
<dbReference type="EMBL" id="CP120373">
    <property type="protein sequence ID" value="WEX87084.1"/>
    <property type="molecule type" value="Genomic_DNA"/>
</dbReference>
<proteinExistence type="predicted"/>
<protein>
    <recommendedName>
        <fullName evidence="3">Phasin protein</fullName>
    </recommendedName>
</protein>
<evidence type="ECO:0000313" key="1">
    <source>
        <dbReference type="EMBL" id="WEX87084.1"/>
    </source>
</evidence>
<accession>A0ABY8D885</accession>
<reference evidence="1 2" key="1">
    <citation type="submission" date="2023-03" db="EMBL/GenBank/DDBJ databases">
        <authorList>
            <person name="Kaur S."/>
            <person name="Espinosa-Saiz D."/>
            <person name="Velazquez E."/>
            <person name="Menendez E."/>
            <person name="diCenzo G.C."/>
        </authorList>
    </citation>
    <scope>NUCLEOTIDE SEQUENCE [LARGE SCALE GENOMIC DNA]</scope>
    <source>
        <strain evidence="1 2">LMG 24692</strain>
    </source>
</reference>
<dbReference type="RefSeq" id="WP_280659148.1">
    <property type="nucleotide sequence ID" value="NZ_CP120373.1"/>
</dbReference>
<dbReference type="Proteomes" id="UP001229355">
    <property type="component" value="Chromosome 1"/>
</dbReference>
<evidence type="ECO:0000313" key="2">
    <source>
        <dbReference type="Proteomes" id="UP001229355"/>
    </source>
</evidence>
<evidence type="ECO:0008006" key="3">
    <source>
        <dbReference type="Google" id="ProtNLM"/>
    </source>
</evidence>
<keyword evidence="2" id="KW-1185">Reference proteome</keyword>
<name>A0ABY8D885_9HYPH</name>
<gene>
    <name evidence="1" type="ORF">PZN02_003431</name>
</gene>
<organism evidence="1 2">
    <name type="scientific">Sinorhizobium garamanticum</name>
    <dbReference type="NCBI Taxonomy" id="680247"/>
    <lineage>
        <taxon>Bacteria</taxon>
        <taxon>Pseudomonadati</taxon>
        <taxon>Pseudomonadota</taxon>
        <taxon>Alphaproteobacteria</taxon>
        <taxon>Hyphomicrobiales</taxon>
        <taxon>Rhizobiaceae</taxon>
        <taxon>Sinorhizobium/Ensifer group</taxon>
        <taxon>Sinorhizobium</taxon>
    </lineage>
</organism>